<dbReference type="Pfam" id="PF00849">
    <property type="entry name" value="PseudoU_synth_2"/>
    <property type="match status" value="1"/>
</dbReference>
<name>A0A857MLW8_9BACT</name>
<comment type="function">
    <text evidence="5">Responsible for synthesis of pseudouridine from uracil.</text>
</comment>
<dbReference type="EMBL" id="CP045921">
    <property type="protein sequence ID" value="QHN42805.1"/>
    <property type="molecule type" value="Genomic_DNA"/>
</dbReference>
<dbReference type="InterPro" id="IPR020103">
    <property type="entry name" value="PsdUridine_synth_cat_dom_sf"/>
</dbReference>
<protein>
    <recommendedName>
        <fullName evidence="5">Pseudouridine synthase</fullName>
        <ecNumber evidence="5">5.4.99.-</ecNumber>
    </recommendedName>
</protein>
<dbReference type="InterPro" id="IPR050188">
    <property type="entry name" value="RluA_PseudoU_synthase"/>
</dbReference>
<keyword evidence="8" id="KW-1185">Reference proteome</keyword>
<dbReference type="PROSITE" id="PS50889">
    <property type="entry name" value="S4"/>
    <property type="match status" value="1"/>
</dbReference>
<comment type="catalytic activity">
    <reaction evidence="5">
        <text>a uridine in RNA = a pseudouridine in RNA</text>
        <dbReference type="Rhea" id="RHEA:48348"/>
        <dbReference type="Rhea" id="RHEA-COMP:12068"/>
        <dbReference type="Rhea" id="RHEA-COMP:12069"/>
        <dbReference type="ChEBI" id="CHEBI:65314"/>
        <dbReference type="ChEBI" id="CHEBI:65315"/>
    </reaction>
</comment>
<dbReference type="KEGG" id="mama:GII36_02995"/>
<proteinExistence type="inferred from homology"/>
<keyword evidence="2 5" id="KW-0413">Isomerase</keyword>
<organism evidence="7 8">
    <name type="scientific">Candidatus Mycosynbacter amalyticus</name>
    <dbReference type="NCBI Taxonomy" id="2665156"/>
    <lineage>
        <taxon>Bacteria</taxon>
        <taxon>Candidatus Saccharimonadota</taxon>
        <taxon>Candidatus Saccharimonadota incertae sedis</taxon>
        <taxon>Candidatus Mycosynbacter</taxon>
    </lineage>
</organism>
<keyword evidence="4" id="KW-0694">RNA-binding</keyword>
<dbReference type="RefSeq" id="WP_260762287.1">
    <property type="nucleotide sequence ID" value="NZ_CP045921.1"/>
</dbReference>
<comment type="similarity">
    <text evidence="1 5">Belongs to the pseudouridine synthase RluA family.</text>
</comment>
<dbReference type="Proteomes" id="UP001059824">
    <property type="component" value="Chromosome"/>
</dbReference>
<dbReference type="SUPFAM" id="SSF55120">
    <property type="entry name" value="Pseudouridine synthase"/>
    <property type="match status" value="1"/>
</dbReference>
<feature type="active site" evidence="3">
    <location>
        <position position="229"/>
    </location>
</feature>
<dbReference type="Gene3D" id="3.10.290.10">
    <property type="entry name" value="RNA-binding S4 domain"/>
    <property type="match status" value="1"/>
</dbReference>
<dbReference type="GO" id="GO:0000455">
    <property type="term" value="P:enzyme-directed rRNA pseudouridine synthesis"/>
    <property type="evidence" value="ECO:0007669"/>
    <property type="project" value="UniProtKB-ARBA"/>
</dbReference>
<gene>
    <name evidence="7" type="ORF">GII36_02995</name>
</gene>
<dbReference type="PROSITE" id="PS01129">
    <property type="entry name" value="PSI_RLU"/>
    <property type="match status" value="1"/>
</dbReference>
<accession>A0A857MLW8</accession>
<sequence>MKFDSSDLVAILRLFHEVGDEVMPRHIERIAKSKPHDKNVAIRFAVGKKHYVVLIDSAAEDDEDYIYDMVEESGVVHHYELIALPGDTGLTTYALPYRAKEVYLLRDAPQTKRLDQALVEQFGDESRSTYQKRIARGEVLVNGEVHTSAKHAVKATDVITLETLDVAYETPDIAVLYEDDNVLVINKPVGLLTHAKGAMVEEFTAADFVKPKTSYKADTNRPGIVHRLDRDTSGVLLMVKNDETAALIGKQFTNRTTKKEYVAVVSGTPEQLKAKIDLPIGRNPNAPSTFRVDAGGKSAETVYEVLESGAPRSLVALRPRTGRTHQLRVHMAYLGTPIVGDKVYGEESADRMYLHAYKLEVTLPGGVRKVFEAPIPPEFREALA</sequence>
<feature type="domain" description="RNA-binding S4" evidence="6">
    <location>
        <begin position="112"/>
        <end position="172"/>
    </location>
</feature>
<evidence type="ECO:0000259" key="6">
    <source>
        <dbReference type="SMART" id="SM00363"/>
    </source>
</evidence>
<dbReference type="GO" id="GO:0003723">
    <property type="term" value="F:RNA binding"/>
    <property type="evidence" value="ECO:0007669"/>
    <property type="project" value="UniProtKB-KW"/>
</dbReference>
<dbReference type="PANTHER" id="PTHR21600">
    <property type="entry name" value="MITOCHONDRIAL RNA PSEUDOURIDINE SYNTHASE"/>
    <property type="match status" value="1"/>
</dbReference>
<dbReference type="InterPro" id="IPR036986">
    <property type="entry name" value="S4_RNA-bd_sf"/>
</dbReference>
<evidence type="ECO:0000256" key="3">
    <source>
        <dbReference type="PIRSR" id="PIRSR606225-1"/>
    </source>
</evidence>
<evidence type="ECO:0000256" key="4">
    <source>
        <dbReference type="PROSITE-ProRule" id="PRU00182"/>
    </source>
</evidence>
<dbReference type="InterPro" id="IPR002942">
    <property type="entry name" value="S4_RNA-bd"/>
</dbReference>
<dbReference type="EC" id="5.4.99.-" evidence="5"/>
<evidence type="ECO:0000256" key="5">
    <source>
        <dbReference type="RuleBase" id="RU362028"/>
    </source>
</evidence>
<dbReference type="SMART" id="SM00363">
    <property type="entry name" value="S4"/>
    <property type="match status" value="1"/>
</dbReference>
<dbReference type="CDD" id="cd00165">
    <property type="entry name" value="S4"/>
    <property type="match status" value="1"/>
</dbReference>
<dbReference type="PANTHER" id="PTHR21600:SF87">
    <property type="entry name" value="RNA PSEUDOURIDYLATE SYNTHASE DOMAIN-CONTAINING PROTEIN 1"/>
    <property type="match status" value="1"/>
</dbReference>
<evidence type="ECO:0000313" key="7">
    <source>
        <dbReference type="EMBL" id="QHN42805.1"/>
    </source>
</evidence>
<reference evidence="7" key="1">
    <citation type="journal article" date="2021" name="Nat. Microbiol.">
        <title>Cocultivation of an ultrasmall environmental parasitic bacterium with lytic ability against bacteria associated with wastewater foams.</title>
        <authorList>
            <person name="Batinovic S."/>
            <person name="Rose J.J.A."/>
            <person name="Ratcliffe J."/>
            <person name="Seviour R.J."/>
            <person name="Petrovski S."/>
        </authorList>
    </citation>
    <scope>NUCLEOTIDE SEQUENCE</scope>
    <source>
        <strain evidence="7">JR1</strain>
    </source>
</reference>
<dbReference type="SUPFAM" id="SSF55174">
    <property type="entry name" value="Alpha-L RNA-binding motif"/>
    <property type="match status" value="1"/>
</dbReference>
<dbReference type="Pfam" id="PF01479">
    <property type="entry name" value="S4"/>
    <property type="match status" value="1"/>
</dbReference>
<evidence type="ECO:0000256" key="1">
    <source>
        <dbReference type="ARBA" id="ARBA00010876"/>
    </source>
</evidence>
<dbReference type="Gene3D" id="3.30.2350.10">
    <property type="entry name" value="Pseudouridine synthase"/>
    <property type="match status" value="1"/>
</dbReference>
<dbReference type="GO" id="GO:0120159">
    <property type="term" value="F:rRNA pseudouridine synthase activity"/>
    <property type="evidence" value="ECO:0007669"/>
    <property type="project" value="UniProtKB-ARBA"/>
</dbReference>
<dbReference type="CDD" id="cd02869">
    <property type="entry name" value="PseudoU_synth_RluA_like"/>
    <property type="match status" value="1"/>
</dbReference>
<dbReference type="InterPro" id="IPR006224">
    <property type="entry name" value="PsdUridine_synth_RluA-like_CS"/>
</dbReference>
<dbReference type="InterPro" id="IPR006145">
    <property type="entry name" value="PsdUridine_synth_RsuA/RluA"/>
</dbReference>
<dbReference type="InterPro" id="IPR006225">
    <property type="entry name" value="PsdUridine_synth_RluC/D"/>
</dbReference>
<dbReference type="NCBIfam" id="TIGR00005">
    <property type="entry name" value="rluA_subfam"/>
    <property type="match status" value="1"/>
</dbReference>
<evidence type="ECO:0000313" key="8">
    <source>
        <dbReference type="Proteomes" id="UP001059824"/>
    </source>
</evidence>
<evidence type="ECO:0000256" key="2">
    <source>
        <dbReference type="ARBA" id="ARBA00023235"/>
    </source>
</evidence>
<dbReference type="AlphaFoldDB" id="A0A857MLW8"/>